<keyword evidence="2" id="KW-1185">Reference proteome</keyword>
<name>A0ABD1DMS3_CULPP</name>
<feature type="non-terminal residue" evidence="1">
    <location>
        <position position="22"/>
    </location>
</feature>
<gene>
    <name evidence="1" type="ORF">pipiens_000156</name>
</gene>
<dbReference type="AlphaFoldDB" id="A0ABD1DMS3"/>
<protein>
    <submittedName>
        <fullName evidence="1">Uncharacterized protein</fullName>
    </submittedName>
</protein>
<comment type="caution">
    <text evidence="1">The sequence shown here is derived from an EMBL/GenBank/DDBJ whole genome shotgun (WGS) entry which is preliminary data.</text>
</comment>
<dbReference type="Proteomes" id="UP001562425">
    <property type="component" value="Unassembled WGS sequence"/>
</dbReference>
<evidence type="ECO:0000313" key="2">
    <source>
        <dbReference type="Proteomes" id="UP001562425"/>
    </source>
</evidence>
<evidence type="ECO:0000313" key="1">
    <source>
        <dbReference type="EMBL" id="KAL1400876.1"/>
    </source>
</evidence>
<dbReference type="EMBL" id="JBEHCU010005105">
    <property type="protein sequence ID" value="KAL1400876.1"/>
    <property type="molecule type" value="Genomic_DNA"/>
</dbReference>
<accession>A0ABD1DMS3</accession>
<reference evidence="1 2" key="1">
    <citation type="submission" date="2024-05" db="EMBL/GenBank/DDBJ databases">
        <title>Culex pipiens pipiens assembly and annotation.</title>
        <authorList>
            <person name="Alout H."/>
            <person name="Durand T."/>
        </authorList>
    </citation>
    <scope>NUCLEOTIDE SEQUENCE [LARGE SCALE GENOMIC DNA]</scope>
    <source>
        <strain evidence="1">HA-2024</strain>
        <tissue evidence="1">Whole body</tissue>
    </source>
</reference>
<proteinExistence type="predicted"/>
<sequence>MVAIRNGGINARNCGGNGACCC</sequence>
<organism evidence="1 2">
    <name type="scientific">Culex pipiens pipiens</name>
    <name type="common">Northern house mosquito</name>
    <dbReference type="NCBI Taxonomy" id="38569"/>
    <lineage>
        <taxon>Eukaryota</taxon>
        <taxon>Metazoa</taxon>
        <taxon>Ecdysozoa</taxon>
        <taxon>Arthropoda</taxon>
        <taxon>Hexapoda</taxon>
        <taxon>Insecta</taxon>
        <taxon>Pterygota</taxon>
        <taxon>Neoptera</taxon>
        <taxon>Endopterygota</taxon>
        <taxon>Diptera</taxon>
        <taxon>Nematocera</taxon>
        <taxon>Culicoidea</taxon>
        <taxon>Culicidae</taxon>
        <taxon>Culicinae</taxon>
        <taxon>Culicini</taxon>
        <taxon>Culex</taxon>
        <taxon>Culex</taxon>
    </lineage>
</organism>